<evidence type="ECO:0000313" key="3">
    <source>
        <dbReference type="EMBL" id="CAL1174189.1"/>
    </source>
</evidence>
<dbReference type="EMBL" id="CAMXCT010006833">
    <property type="protein sequence ID" value="CAI4020814.1"/>
    <property type="molecule type" value="Genomic_DNA"/>
</dbReference>
<dbReference type="Proteomes" id="UP001152797">
    <property type="component" value="Unassembled WGS sequence"/>
</dbReference>
<reference evidence="3" key="2">
    <citation type="submission" date="2024-04" db="EMBL/GenBank/DDBJ databases">
        <authorList>
            <person name="Chen Y."/>
            <person name="Shah S."/>
            <person name="Dougan E. K."/>
            <person name="Thang M."/>
            <person name="Chan C."/>
        </authorList>
    </citation>
    <scope>NUCLEOTIDE SEQUENCE [LARGE SCALE GENOMIC DNA]</scope>
</reference>
<comment type="caution">
    <text evidence="2">The sequence shown here is derived from an EMBL/GenBank/DDBJ whole genome shotgun (WGS) entry which is preliminary data.</text>
</comment>
<dbReference type="EMBL" id="CAMXCT030006833">
    <property type="protein sequence ID" value="CAL4808126.1"/>
    <property type="molecule type" value="Genomic_DNA"/>
</dbReference>
<keyword evidence="4" id="KW-1185">Reference proteome</keyword>
<feature type="region of interest" description="Disordered" evidence="1">
    <location>
        <begin position="248"/>
        <end position="284"/>
    </location>
</feature>
<dbReference type="AlphaFoldDB" id="A0A9P1M696"/>
<feature type="compositionally biased region" description="Basic and acidic residues" evidence="1">
    <location>
        <begin position="266"/>
        <end position="284"/>
    </location>
</feature>
<dbReference type="EMBL" id="CAMXCT020006833">
    <property type="protein sequence ID" value="CAL1174189.1"/>
    <property type="molecule type" value="Genomic_DNA"/>
</dbReference>
<sequence>MPLDLASVSAQLELNDIPESAHEPGPGHYFGPDSQGFNAMGKQLFSKCRSAPEVSLPRTGWENWQKVTVSKASASTNLGRESPSCAYHVPSTMDIQARIDDGSFQGFGSSNRPDLSLSLGVDPHGSPGPTYNVRECPAMQVGTGPIAKSRENKSFGCAERFREQRGGSIGPGQYRRKDFSLRFDNGRSIGTGRQAWEKVVTPGWECEGRCRASPGVGPPLWSEVVRGGVSMGCAQRFPKAADTSCSPGPIYNLQAGPRVAPRRPMKKEIKETKEKEIKETAVTR</sequence>
<gene>
    <name evidence="2" type="ORF">C1SCF055_LOCUS45198</name>
</gene>
<reference evidence="2" key="1">
    <citation type="submission" date="2022-10" db="EMBL/GenBank/DDBJ databases">
        <authorList>
            <person name="Chen Y."/>
            <person name="Dougan E. K."/>
            <person name="Chan C."/>
            <person name="Rhodes N."/>
            <person name="Thang M."/>
        </authorList>
    </citation>
    <scope>NUCLEOTIDE SEQUENCE</scope>
</reference>
<dbReference type="OrthoDB" id="430068at2759"/>
<organism evidence="2">
    <name type="scientific">Cladocopium goreaui</name>
    <dbReference type="NCBI Taxonomy" id="2562237"/>
    <lineage>
        <taxon>Eukaryota</taxon>
        <taxon>Sar</taxon>
        <taxon>Alveolata</taxon>
        <taxon>Dinophyceae</taxon>
        <taxon>Suessiales</taxon>
        <taxon>Symbiodiniaceae</taxon>
        <taxon>Cladocopium</taxon>
    </lineage>
</organism>
<name>A0A9P1M696_9DINO</name>
<evidence type="ECO:0000313" key="4">
    <source>
        <dbReference type="Proteomes" id="UP001152797"/>
    </source>
</evidence>
<protein>
    <submittedName>
        <fullName evidence="2">Uncharacterized protein</fullName>
    </submittedName>
</protein>
<evidence type="ECO:0000313" key="2">
    <source>
        <dbReference type="EMBL" id="CAI4020814.1"/>
    </source>
</evidence>
<accession>A0A9P1M696</accession>
<proteinExistence type="predicted"/>
<evidence type="ECO:0000256" key="1">
    <source>
        <dbReference type="SAM" id="MobiDB-lite"/>
    </source>
</evidence>